<organism evidence="1 3">
    <name type="scientific">Adineta ricciae</name>
    <name type="common">Rotifer</name>
    <dbReference type="NCBI Taxonomy" id="249248"/>
    <lineage>
        <taxon>Eukaryota</taxon>
        <taxon>Metazoa</taxon>
        <taxon>Spiralia</taxon>
        <taxon>Gnathifera</taxon>
        <taxon>Rotifera</taxon>
        <taxon>Eurotatoria</taxon>
        <taxon>Bdelloidea</taxon>
        <taxon>Adinetida</taxon>
        <taxon>Adinetidae</taxon>
        <taxon>Adineta</taxon>
    </lineage>
</organism>
<evidence type="ECO:0000313" key="1">
    <source>
        <dbReference type="EMBL" id="CAF1404151.1"/>
    </source>
</evidence>
<dbReference type="OrthoDB" id="10022113at2759"/>
<accession>A0A815LAT6</accession>
<dbReference type="AlphaFoldDB" id="A0A815LAT6"/>
<name>A0A815LAT6_ADIRI</name>
<evidence type="ECO:0008006" key="4">
    <source>
        <dbReference type="Google" id="ProtNLM"/>
    </source>
</evidence>
<keyword evidence="3" id="KW-1185">Reference proteome</keyword>
<proteinExistence type="predicted"/>
<dbReference type="InterPro" id="IPR028994">
    <property type="entry name" value="Integrin_alpha_N"/>
</dbReference>
<reference evidence="1" key="1">
    <citation type="submission" date="2021-02" db="EMBL/GenBank/DDBJ databases">
        <authorList>
            <person name="Nowell W R."/>
        </authorList>
    </citation>
    <scope>NUCLEOTIDE SEQUENCE</scope>
</reference>
<comment type="caution">
    <text evidence="1">The sequence shown here is derived from an EMBL/GenBank/DDBJ whole genome shotgun (WGS) entry which is preliminary data.</text>
</comment>
<dbReference type="EMBL" id="CAJNOR010003342">
    <property type="protein sequence ID" value="CAF1404151.1"/>
    <property type="molecule type" value="Genomic_DNA"/>
</dbReference>
<dbReference type="Proteomes" id="UP000663828">
    <property type="component" value="Unassembled WGS sequence"/>
</dbReference>
<evidence type="ECO:0000313" key="3">
    <source>
        <dbReference type="Proteomes" id="UP000663828"/>
    </source>
</evidence>
<evidence type="ECO:0000313" key="2">
    <source>
        <dbReference type="EMBL" id="CAF1411336.1"/>
    </source>
</evidence>
<protein>
    <recommendedName>
        <fullName evidence="4">VCBS repeat-containing protein</fullName>
    </recommendedName>
</protein>
<sequence length="155" mass="17732">MIFQQNQTYSTGVGSHPISVITNDFNNDNYLDIVIADNVYFLSIIFYGNGNGLFILKSSLLAESSSLPITLNAYDFNDDIIVSYTNATYIGLYFGYKNDSFSQSMKFLTEKKIFSLIAFRDLDKFNFLDMIVGSVFSYSIEIFYENSNEIFFIND</sequence>
<gene>
    <name evidence="2" type="ORF">EDS130_LOCUS36751</name>
    <name evidence="1" type="ORF">XAT740_LOCUS34314</name>
</gene>
<dbReference type="EMBL" id="CAJNOJ010000347">
    <property type="protein sequence ID" value="CAF1411336.1"/>
    <property type="molecule type" value="Genomic_DNA"/>
</dbReference>
<dbReference type="Proteomes" id="UP000663852">
    <property type="component" value="Unassembled WGS sequence"/>
</dbReference>
<dbReference type="SUPFAM" id="SSF69318">
    <property type="entry name" value="Integrin alpha N-terminal domain"/>
    <property type="match status" value="1"/>
</dbReference>